<reference evidence="2" key="1">
    <citation type="submission" date="2017-09" db="EMBL/GenBank/DDBJ databases">
        <authorList>
            <person name="Zhang Y."/>
            <person name="Huang X."/>
            <person name="Liu J."/>
            <person name="Lu L."/>
            <person name="Peng K."/>
        </authorList>
    </citation>
    <scope>NUCLEOTIDE SEQUENCE [LARGE SCALE GENOMIC DNA]</scope>
    <source>
        <strain evidence="2">S-XJ-1</strain>
    </source>
</reference>
<evidence type="ECO:0000313" key="2">
    <source>
        <dbReference type="Proteomes" id="UP000218810"/>
    </source>
</evidence>
<dbReference type="EMBL" id="NTGA01000006">
    <property type="protein sequence ID" value="PAY24384.1"/>
    <property type="molecule type" value="Genomic_DNA"/>
</dbReference>
<evidence type="ECO:0000313" key="1">
    <source>
        <dbReference type="EMBL" id="PAY24384.1"/>
    </source>
</evidence>
<name>A0A2A2WTS7_9ACTN</name>
<dbReference type="RefSeq" id="WP_095717372.1">
    <property type="nucleotide sequence ID" value="NZ_NTGA01000006.1"/>
</dbReference>
<dbReference type="Proteomes" id="UP000218810">
    <property type="component" value="Unassembled WGS sequence"/>
</dbReference>
<gene>
    <name evidence="1" type="ORF">CEY15_03780</name>
</gene>
<organism evidence="1 2">
    <name type="scientific">Dietzia natronolimnaea</name>
    <dbReference type="NCBI Taxonomy" id="161920"/>
    <lineage>
        <taxon>Bacteria</taxon>
        <taxon>Bacillati</taxon>
        <taxon>Actinomycetota</taxon>
        <taxon>Actinomycetes</taxon>
        <taxon>Mycobacteriales</taxon>
        <taxon>Dietziaceae</taxon>
        <taxon>Dietzia</taxon>
    </lineage>
</organism>
<accession>A0A2A2WTS7</accession>
<dbReference type="AlphaFoldDB" id="A0A2A2WTS7"/>
<protein>
    <submittedName>
        <fullName evidence="1">Oxidoreductase</fullName>
    </submittedName>
</protein>
<proteinExistence type="predicted"/>
<sequence>MAIRDLFRRRQTRIPADPADLAHFRSWCETRVGVEAYLEPETLVSVPGLLLVAFDGEWTRRPVGDVATARKLADELGIPLYDAMETGYPDRMRLFEEVRISRERKERARRLREQMRGADGS</sequence>
<dbReference type="OrthoDB" id="5192422at2"/>
<keyword evidence="2" id="KW-1185">Reference proteome</keyword>
<comment type="caution">
    <text evidence="1">The sequence shown here is derived from an EMBL/GenBank/DDBJ whole genome shotgun (WGS) entry which is preliminary data.</text>
</comment>